<dbReference type="EMBL" id="MU863939">
    <property type="protein sequence ID" value="KAK4198917.1"/>
    <property type="molecule type" value="Genomic_DNA"/>
</dbReference>
<comment type="caution">
    <text evidence="2">The sequence shown here is derived from an EMBL/GenBank/DDBJ whole genome shotgun (WGS) entry which is preliminary data.</text>
</comment>
<feature type="signal peptide" evidence="1">
    <location>
        <begin position="1"/>
        <end position="23"/>
    </location>
</feature>
<accession>A0AAN6XI18</accession>
<proteinExistence type="predicted"/>
<feature type="chain" id="PRO_5042998682" evidence="1">
    <location>
        <begin position="24"/>
        <end position="251"/>
    </location>
</feature>
<name>A0AAN6XI18_9PEZI</name>
<reference evidence="2" key="1">
    <citation type="journal article" date="2023" name="Mol. Phylogenet. Evol.">
        <title>Genome-scale phylogeny and comparative genomics of the fungal order Sordariales.</title>
        <authorList>
            <person name="Hensen N."/>
            <person name="Bonometti L."/>
            <person name="Westerberg I."/>
            <person name="Brannstrom I.O."/>
            <person name="Guillou S."/>
            <person name="Cros-Aarteil S."/>
            <person name="Calhoun S."/>
            <person name="Haridas S."/>
            <person name="Kuo A."/>
            <person name="Mondo S."/>
            <person name="Pangilinan J."/>
            <person name="Riley R."/>
            <person name="LaButti K."/>
            <person name="Andreopoulos B."/>
            <person name="Lipzen A."/>
            <person name="Chen C."/>
            <person name="Yan M."/>
            <person name="Daum C."/>
            <person name="Ng V."/>
            <person name="Clum A."/>
            <person name="Steindorff A."/>
            <person name="Ohm R.A."/>
            <person name="Martin F."/>
            <person name="Silar P."/>
            <person name="Natvig D.O."/>
            <person name="Lalanne C."/>
            <person name="Gautier V."/>
            <person name="Ament-Velasquez S.L."/>
            <person name="Kruys A."/>
            <person name="Hutchinson M.I."/>
            <person name="Powell A.J."/>
            <person name="Barry K."/>
            <person name="Miller A.N."/>
            <person name="Grigoriev I.V."/>
            <person name="Debuchy R."/>
            <person name="Gladieux P."/>
            <person name="Hiltunen Thoren M."/>
            <person name="Johannesson H."/>
        </authorList>
    </citation>
    <scope>NUCLEOTIDE SEQUENCE</scope>
    <source>
        <strain evidence="2">CBS 315.58</strain>
    </source>
</reference>
<sequence>MKLFHFALVTIGLLATAVQYGRSFDTGGYLEIAKDIWVWNQTTTLSPQEIRPPNATHCGESQFWDRYGLTDYASLYDDCQRLFDGLTAVQFKNATGPIEWVFSEDSYLVAAISGSCGFFVHAYAHHTFIGIDDIGYMMNATMQDYSGTSYDGHYRVALVEGEVTCDAPAPGSPGQLMCSSIQLRKSVCVASHDLQHAAGAADIHPVYLAAASNAPEATSHVAYLAIRRVYVHLEFPRASTRSITVDKESAW</sequence>
<dbReference type="AlphaFoldDB" id="A0AAN6XI18"/>
<evidence type="ECO:0000313" key="2">
    <source>
        <dbReference type="EMBL" id="KAK4198917.1"/>
    </source>
</evidence>
<evidence type="ECO:0000313" key="3">
    <source>
        <dbReference type="Proteomes" id="UP001303160"/>
    </source>
</evidence>
<gene>
    <name evidence="2" type="ORF">QBC40DRAFT_298047</name>
</gene>
<organism evidence="2 3">
    <name type="scientific">Triangularia verruculosa</name>
    <dbReference type="NCBI Taxonomy" id="2587418"/>
    <lineage>
        <taxon>Eukaryota</taxon>
        <taxon>Fungi</taxon>
        <taxon>Dikarya</taxon>
        <taxon>Ascomycota</taxon>
        <taxon>Pezizomycotina</taxon>
        <taxon>Sordariomycetes</taxon>
        <taxon>Sordariomycetidae</taxon>
        <taxon>Sordariales</taxon>
        <taxon>Podosporaceae</taxon>
        <taxon>Triangularia</taxon>
    </lineage>
</organism>
<evidence type="ECO:0000256" key="1">
    <source>
        <dbReference type="SAM" id="SignalP"/>
    </source>
</evidence>
<keyword evidence="3" id="KW-1185">Reference proteome</keyword>
<dbReference type="Proteomes" id="UP001303160">
    <property type="component" value="Unassembled WGS sequence"/>
</dbReference>
<protein>
    <submittedName>
        <fullName evidence="2">Uncharacterized protein</fullName>
    </submittedName>
</protein>
<reference evidence="2" key="2">
    <citation type="submission" date="2023-05" db="EMBL/GenBank/DDBJ databases">
        <authorList>
            <consortium name="Lawrence Berkeley National Laboratory"/>
            <person name="Steindorff A."/>
            <person name="Hensen N."/>
            <person name="Bonometti L."/>
            <person name="Westerberg I."/>
            <person name="Brannstrom I.O."/>
            <person name="Guillou S."/>
            <person name="Cros-Aarteil S."/>
            <person name="Calhoun S."/>
            <person name="Haridas S."/>
            <person name="Kuo A."/>
            <person name="Mondo S."/>
            <person name="Pangilinan J."/>
            <person name="Riley R."/>
            <person name="Labutti K."/>
            <person name="Andreopoulos B."/>
            <person name="Lipzen A."/>
            <person name="Chen C."/>
            <person name="Yanf M."/>
            <person name="Daum C."/>
            <person name="Ng V."/>
            <person name="Clum A."/>
            <person name="Ohm R."/>
            <person name="Martin F."/>
            <person name="Silar P."/>
            <person name="Natvig D."/>
            <person name="Lalanne C."/>
            <person name="Gautier V."/>
            <person name="Ament-Velasquez S.L."/>
            <person name="Kruys A."/>
            <person name="Hutchinson M.I."/>
            <person name="Powell A.J."/>
            <person name="Barry K."/>
            <person name="Miller A.N."/>
            <person name="Grigoriev I.V."/>
            <person name="Debuchy R."/>
            <person name="Gladieux P."/>
            <person name="Thoren M.H."/>
            <person name="Johannesson H."/>
        </authorList>
    </citation>
    <scope>NUCLEOTIDE SEQUENCE</scope>
    <source>
        <strain evidence="2">CBS 315.58</strain>
    </source>
</reference>
<keyword evidence="1" id="KW-0732">Signal</keyword>